<protein>
    <recommendedName>
        <fullName evidence="2">F-box domain-containing protein</fullName>
    </recommendedName>
</protein>
<dbReference type="PROSITE" id="PS50181">
    <property type="entry name" value="FBOX"/>
    <property type="match status" value="1"/>
</dbReference>
<dbReference type="SUPFAM" id="SSF81383">
    <property type="entry name" value="F-box domain"/>
    <property type="match status" value="1"/>
</dbReference>
<dbReference type="Pfam" id="PF12937">
    <property type="entry name" value="F-box-like"/>
    <property type="match status" value="1"/>
</dbReference>
<evidence type="ECO:0000256" key="1">
    <source>
        <dbReference type="SAM" id="MobiDB-lite"/>
    </source>
</evidence>
<name>A0A165EJ44_EXIGL</name>
<dbReference type="AlphaFoldDB" id="A0A165EJ44"/>
<feature type="domain" description="F-box" evidence="2">
    <location>
        <begin position="53"/>
        <end position="100"/>
    </location>
</feature>
<dbReference type="SMART" id="SM00256">
    <property type="entry name" value="FBOX"/>
    <property type="match status" value="1"/>
</dbReference>
<dbReference type="EMBL" id="KV426137">
    <property type="protein sequence ID" value="KZV87052.1"/>
    <property type="molecule type" value="Genomic_DNA"/>
</dbReference>
<keyword evidence="4" id="KW-1185">Reference proteome</keyword>
<accession>A0A165EJ44</accession>
<dbReference type="GO" id="GO:0031398">
    <property type="term" value="P:positive regulation of protein ubiquitination"/>
    <property type="evidence" value="ECO:0007669"/>
    <property type="project" value="TreeGrafter"/>
</dbReference>
<dbReference type="InterPro" id="IPR001810">
    <property type="entry name" value="F-box_dom"/>
</dbReference>
<dbReference type="OrthoDB" id="3332185at2759"/>
<sequence>MLYYCSVEAANTLRARPWRRSQTTASLLRDSIADCIASALRSASAFIAKRVGTGTAASLPAAVLCHIFSFLTLKERVAASQTCSSWRKGALAAEYLWTNVALGASPYTSYTPTAAVELPSPNWAAAVAILRRQGSLSGSAVVSCNVSDFASGGAAHQAAVAGMRAILGKSAVFHFAPFAVKMIAAYSYDWSTYYNPRDESYRLVCYPTQSMWVALTDGLRCPAPSLTSFSLRLPSAFDPDAGLPLDPNIFAAAAGRLRSCWLDQVILPSGGCPAFSNLTTFDYCPRQELITHVEILDILSWMPCLEMFGLSLVLDYFFRPSAPPGALHDRLSRIALSVISFGPDADVWRLLDFFTVHARSALKVIMNLRGLGNIAVNPSHGTDCALPDIKNPDCVFMGDALLHIRMGDTTLLYNVSHATSLDRILHGHINGYSLINVVQLWLSEVHWPEDDTPSLHLPNLHTLCVVLISCTYQREEFPRHMRQRDMQGFFVFHSHQPSLDCPALAEVRISGSSGGAPCLGQPLLASPWDDSEPETPFHCACRNGCILSVTDISDVIRHRIRYTASRLRVLTLSGVRDFIEPAGPTRDNALLQLQRTCADEVIVEHAVPETILDMQAVSRRQHADLRPTRLFDPRSSGPLGMDVDEGGERSDFYLP</sequence>
<reference evidence="3 4" key="1">
    <citation type="journal article" date="2016" name="Mol. Biol. Evol.">
        <title>Comparative Genomics of Early-Diverging Mushroom-Forming Fungi Provides Insights into the Origins of Lignocellulose Decay Capabilities.</title>
        <authorList>
            <person name="Nagy L.G."/>
            <person name="Riley R."/>
            <person name="Tritt A."/>
            <person name="Adam C."/>
            <person name="Daum C."/>
            <person name="Floudas D."/>
            <person name="Sun H."/>
            <person name="Yadav J.S."/>
            <person name="Pangilinan J."/>
            <person name="Larsson K.H."/>
            <person name="Matsuura K."/>
            <person name="Barry K."/>
            <person name="Labutti K."/>
            <person name="Kuo R."/>
            <person name="Ohm R.A."/>
            <person name="Bhattacharya S.S."/>
            <person name="Shirouzu T."/>
            <person name="Yoshinaga Y."/>
            <person name="Martin F.M."/>
            <person name="Grigoriev I.V."/>
            <person name="Hibbett D.S."/>
        </authorList>
    </citation>
    <scope>NUCLEOTIDE SEQUENCE [LARGE SCALE GENOMIC DNA]</scope>
    <source>
        <strain evidence="3 4">HHB12029</strain>
    </source>
</reference>
<dbReference type="Proteomes" id="UP000077266">
    <property type="component" value="Unassembled WGS sequence"/>
</dbReference>
<proteinExistence type="predicted"/>
<feature type="compositionally biased region" description="Basic and acidic residues" evidence="1">
    <location>
        <begin position="646"/>
        <end position="655"/>
    </location>
</feature>
<dbReference type="Gene3D" id="1.20.1280.50">
    <property type="match status" value="1"/>
</dbReference>
<dbReference type="PANTHER" id="PTHR20933:SF4">
    <property type="entry name" value="F-BOX INVOLVED IN POLYQ PATHOGENESIS, ISOFORM A"/>
    <property type="match status" value="1"/>
</dbReference>
<evidence type="ECO:0000259" key="2">
    <source>
        <dbReference type="PROSITE" id="PS50181"/>
    </source>
</evidence>
<organism evidence="3 4">
    <name type="scientific">Exidia glandulosa HHB12029</name>
    <dbReference type="NCBI Taxonomy" id="1314781"/>
    <lineage>
        <taxon>Eukaryota</taxon>
        <taxon>Fungi</taxon>
        <taxon>Dikarya</taxon>
        <taxon>Basidiomycota</taxon>
        <taxon>Agaricomycotina</taxon>
        <taxon>Agaricomycetes</taxon>
        <taxon>Auriculariales</taxon>
        <taxon>Exidiaceae</taxon>
        <taxon>Exidia</taxon>
    </lineage>
</organism>
<dbReference type="InterPro" id="IPR036047">
    <property type="entry name" value="F-box-like_dom_sf"/>
</dbReference>
<evidence type="ECO:0000313" key="3">
    <source>
        <dbReference type="EMBL" id="KZV87052.1"/>
    </source>
</evidence>
<evidence type="ECO:0000313" key="4">
    <source>
        <dbReference type="Proteomes" id="UP000077266"/>
    </source>
</evidence>
<dbReference type="InParanoid" id="A0A165EJ44"/>
<gene>
    <name evidence="3" type="ORF">EXIGLDRAFT_774034</name>
</gene>
<feature type="region of interest" description="Disordered" evidence="1">
    <location>
        <begin position="625"/>
        <end position="655"/>
    </location>
</feature>
<dbReference type="PANTHER" id="PTHR20933">
    <property type="entry name" value="F-BOX ONLY PROTEIN 33"/>
    <property type="match status" value="1"/>
</dbReference>